<gene>
    <name evidence="5" type="ORF">GNI_141390</name>
</gene>
<dbReference type="AlphaFoldDB" id="A0A023B0I0"/>
<dbReference type="Gene3D" id="2.170.120.12">
    <property type="entry name" value="DNA-directed RNA polymerase, insert domain"/>
    <property type="match status" value="1"/>
</dbReference>
<comment type="similarity">
    <text evidence="3">Belongs to the archaeal Rpo3/eukaryotic RPB3 RNA polymerase subunit family.</text>
</comment>
<reference evidence="5" key="1">
    <citation type="submission" date="2013-12" db="EMBL/GenBank/DDBJ databases">
        <authorList>
            <person name="Omoto C.K."/>
            <person name="Sibley D."/>
            <person name="Venepally P."/>
            <person name="Hadjithomas M."/>
            <person name="Karamycheva S."/>
            <person name="Brunk B."/>
            <person name="Roos D."/>
            <person name="Caler E."/>
            <person name="Lorenzi H."/>
        </authorList>
    </citation>
    <scope>NUCLEOTIDE SEQUENCE</scope>
</reference>
<dbReference type="HAMAP" id="MF_00320">
    <property type="entry name" value="RNApol_arch_Rpo3"/>
    <property type="match status" value="1"/>
</dbReference>
<dbReference type="Pfam" id="PF01193">
    <property type="entry name" value="RNA_pol_L"/>
    <property type="match status" value="1"/>
</dbReference>
<dbReference type="eggNOG" id="KOG1521">
    <property type="taxonomic scope" value="Eukaryota"/>
</dbReference>
<evidence type="ECO:0000259" key="4">
    <source>
        <dbReference type="SMART" id="SM00662"/>
    </source>
</evidence>
<dbReference type="InterPro" id="IPR050518">
    <property type="entry name" value="Rpo3/RPB3_RNA_Pol_subunit"/>
</dbReference>
<evidence type="ECO:0000313" key="6">
    <source>
        <dbReference type="Proteomes" id="UP000019763"/>
    </source>
</evidence>
<keyword evidence="2" id="KW-0804">Transcription</keyword>
<evidence type="ECO:0000313" key="5">
    <source>
        <dbReference type="EMBL" id="EZG45041.1"/>
    </source>
</evidence>
<keyword evidence="6" id="KW-1185">Reference proteome</keyword>
<evidence type="ECO:0000256" key="1">
    <source>
        <dbReference type="ARBA" id="ARBA00022478"/>
    </source>
</evidence>
<dbReference type="PANTHER" id="PTHR11800">
    <property type="entry name" value="DNA-DIRECTED RNA POLYMERASE"/>
    <property type="match status" value="1"/>
</dbReference>
<dbReference type="GeneID" id="22915016"/>
<dbReference type="NCBIfam" id="NF001988">
    <property type="entry name" value="PRK00783.1"/>
    <property type="match status" value="1"/>
</dbReference>
<dbReference type="VEuPathDB" id="CryptoDB:GNI_141390"/>
<dbReference type="OrthoDB" id="270173at2759"/>
<dbReference type="GO" id="GO:0005736">
    <property type="term" value="C:RNA polymerase I complex"/>
    <property type="evidence" value="ECO:0007669"/>
    <property type="project" value="TreeGrafter"/>
</dbReference>
<protein>
    <submittedName>
        <fullName evidence="5">DNA-directed RNA polymerase family I and III subunit</fullName>
    </submittedName>
</protein>
<organism evidence="5 6">
    <name type="scientific">Gregarina niphandrodes</name>
    <name type="common">Septate eugregarine</name>
    <dbReference type="NCBI Taxonomy" id="110365"/>
    <lineage>
        <taxon>Eukaryota</taxon>
        <taxon>Sar</taxon>
        <taxon>Alveolata</taxon>
        <taxon>Apicomplexa</taxon>
        <taxon>Conoidasida</taxon>
        <taxon>Gregarinasina</taxon>
        <taxon>Eugregarinorida</taxon>
        <taxon>Gregarinidae</taxon>
        <taxon>Gregarina</taxon>
    </lineage>
</organism>
<accession>A0A023B0I0</accession>
<dbReference type="Pfam" id="PF01000">
    <property type="entry name" value="RNA_pol_A_bac"/>
    <property type="match status" value="1"/>
</dbReference>
<dbReference type="InterPro" id="IPR036643">
    <property type="entry name" value="RNApol_insert_sf"/>
</dbReference>
<sequence length="346" mass="39333">MGEYLIFRPEKMEGLPSHLQAQVKELVCGLEGPRDVESITSASTFAAMGVCPDYDMKKLVKRMSIDMRQKGEERVLFDLKGVDVAMANALRRVMIAEVPTMAIETVHLYQNTGVLQDEVLCHRLGLVPFKVEPETYKYRTENEELTAENSLCFKLHIVCTPENLDQEKKCLPVYSRDFVWVPLSEQQKEQYPEPPRPVSEDYLITKLRPGQEIEAVCYLEKGIGKTHAKWSPVCPAVYRLHPKIIFPQGVLRGPEAEDLVNLCPMNVFDIENGEAIVAKPTQCTTCRACIERFPTQVEVRKIKDHFIFQVEATGSIPAPDVFKRSLSVLIQKLQKIKNNIEKDIQA</sequence>
<dbReference type="SUPFAM" id="SSF56553">
    <property type="entry name" value="Insert subdomain of RNA polymerase alpha subunit"/>
    <property type="match status" value="1"/>
</dbReference>
<keyword evidence="1 5" id="KW-0240">DNA-directed RNA polymerase</keyword>
<feature type="domain" description="DNA-directed RNA polymerase RpoA/D/Rpb3-type" evidence="4">
    <location>
        <begin position="74"/>
        <end position="339"/>
    </location>
</feature>
<dbReference type="InterPro" id="IPR011263">
    <property type="entry name" value="DNA-dir_RNA_pol_RpoA/D/Rpb3"/>
</dbReference>
<dbReference type="PANTHER" id="PTHR11800:SF13">
    <property type="entry name" value="DNA-DIRECTED RNA POLYMERASES I AND III SUBUNIT RPAC1"/>
    <property type="match status" value="1"/>
</dbReference>
<dbReference type="InterPro" id="IPR011262">
    <property type="entry name" value="DNA-dir_RNA_pol_insert"/>
</dbReference>
<evidence type="ECO:0000256" key="3">
    <source>
        <dbReference type="ARBA" id="ARBA00025804"/>
    </source>
</evidence>
<dbReference type="GO" id="GO:0005666">
    <property type="term" value="C:RNA polymerase III complex"/>
    <property type="evidence" value="ECO:0007669"/>
    <property type="project" value="TreeGrafter"/>
</dbReference>
<evidence type="ECO:0000256" key="2">
    <source>
        <dbReference type="ARBA" id="ARBA00023163"/>
    </source>
</evidence>
<name>A0A023B0I0_GRENI</name>
<dbReference type="Gene3D" id="3.30.1360.10">
    <property type="entry name" value="RNA polymerase, RBP11-like subunit"/>
    <property type="match status" value="1"/>
</dbReference>
<dbReference type="SUPFAM" id="SSF55257">
    <property type="entry name" value="RBP11-like subunits of RNA polymerase"/>
    <property type="match status" value="1"/>
</dbReference>
<dbReference type="InterPro" id="IPR036603">
    <property type="entry name" value="RBP11-like"/>
</dbReference>
<dbReference type="OMA" id="KKKCRAF"/>
<dbReference type="GO" id="GO:0046983">
    <property type="term" value="F:protein dimerization activity"/>
    <property type="evidence" value="ECO:0007669"/>
    <property type="project" value="InterPro"/>
</dbReference>
<dbReference type="RefSeq" id="XP_011132590.1">
    <property type="nucleotide sequence ID" value="XM_011134288.1"/>
</dbReference>
<dbReference type="SMART" id="SM00662">
    <property type="entry name" value="RPOLD"/>
    <property type="match status" value="1"/>
</dbReference>
<dbReference type="InterPro" id="IPR033901">
    <property type="entry name" value="RNAPI/III_AC40"/>
</dbReference>
<dbReference type="GO" id="GO:0006351">
    <property type="term" value="P:DNA-templated transcription"/>
    <property type="evidence" value="ECO:0007669"/>
    <property type="project" value="InterPro"/>
</dbReference>
<comment type="caution">
    <text evidence="5">The sequence shown here is derived from an EMBL/GenBank/DDBJ whole genome shotgun (WGS) entry which is preliminary data.</text>
</comment>
<proteinExistence type="inferred from homology"/>
<dbReference type="CDD" id="cd07032">
    <property type="entry name" value="RNAP_I_II_AC40"/>
    <property type="match status" value="1"/>
</dbReference>
<dbReference type="GO" id="GO:0003899">
    <property type="term" value="F:DNA-directed RNA polymerase activity"/>
    <property type="evidence" value="ECO:0007669"/>
    <property type="project" value="InterPro"/>
</dbReference>
<dbReference type="Proteomes" id="UP000019763">
    <property type="component" value="Unassembled WGS sequence"/>
</dbReference>
<dbReference type="InterPro" id="IPR022842">
    <property type="entry name" value="RNAP_Rpo3/Rpb3/RPAC1"/>
</dbReference>
<dbReference type="EMBL" id="AFNH02001045">
    <property type="protein sequence ID" value="EZG45041.1"/>
    <property type="molecule type" value="Genomic_DNA"/>
</dbReference>